<feature type="compositionally biased region" description="Basic and acidic residues" evidence="1">
    <location>
        <begin position="127"/>
        <end position="138"/>
    </location>
</feature>
<feature type="compositionally biased region" description="Polar residues" evidence="1">
    <location>
        <begin position="275"/>
        <end position="285"/>
    </location>
</feature>
<feature type="compositionally biased region" description="Acidic residues" evidence="1">
    <location>
        <begin position="203"/>
        <end position="220"/>
    </location>
</feature>
<organism evidence="2 3">
    <name type="scientific">Lentinula boryana</name>
    <dbReference type="NCBI Taxonomy" id="40481"/>
    <lineage>
        <taxon>Eukaryota</taxon>
        <taxon>Fungi</taxon>
        <taxon>Dikarya</taxon>
        <taxon>Basidiomycota</taxon>
        <taxon>Agaricomycotina</taxon>
        <taxon>Agaricomycetes</taxon>
        <taxon>Agaricomycetidae</taxon>
        <taxon>Agaricales</taxon>
        <taxon>Marasmiineae</taxon>
        <taxon>Omphalotaceae</taxon>
        <taxon>Lentinula</taxon>
    </lineage>
</organism>
<feature type="region of interest" description="Disordered" evidence="1">
    <location>
        <begin position="1"/>
        <end position="23"/>
    </location>
</feature>
<feature type="compositionally biased region" description="Acidic residues" evidence="1">
    <location>
        <begin position="260"/>
        <end position="274"/>
    </location>
</feature>
<name>A0ABQ8Q1P3_9AGAR</name>
<feature type="compositionally biased region" description="Acidic residues" evidence="1">
    <location>
        <begin position="77"/>
        <end position="89"/>
    </location>
</feature>
<protein>
    <submittedName>
        <fullName evidence="2">Uncharacterized protein</fullName>
    </submittedName>
</protein>
<gene>
    <name evidence="2" type="ORF">F5050DRAFT_870720</name>
</gene>
<keyword evidence="3" id="KW-1185">Reference proteome</keyword>
<reference evidence="2" key="1">
    <citation type="submission" date="2022-08" db="EMBL/GenBank/DDBJ databases">
        <authorList>
            <consortium name="DOE Joint Genome Institute"/>
            <person name="Min B."/>
            <person name="Riley R."/>
            <person name="Sierra-Patev S."/>
            <person name="Naranjo-Ortiz M."/>
            <person name="Looney B."/>
            <person name="Konkel Z."/>
            <person name="Slot J.C."/>
            <person name="Sakamoto Y."/>
            <person name="Steenwyk J.L."/>
            <person name="Rokas A."/>
            <person name="Carro J."/>
            <person name="Camarero S."/>
            <person name="Ferreira P."/>
            <person name="Molpeceres G."/>
            <person name="Ruiz-Duenas F.J."/>
            <person name="Serrano A."/>
            <person name="Henrissat B."/>
            <person name="Drula E."/>
            <person name="Hughes K.W."/>
            <person name="Mata J.L."/>
            <person name="Ishikawa N.K."/>
            <person name="Vargas-Isla R."/>
            <person name="Ushijima S."/>
            <person name="Smith C.A."/>
            <person name="Ahrendt S."/>
            <person name="Andreopoulos W."/>
            <person name="He G."/>
            <person name="Labutti K."/>
            <person name="Lipzen A."/>
            <person name="Ng V."/>
            <person name="Sandor L."/>
            <person name="Barry K."/>
            <person name="Martinez A.T."/>
            <person name="Xiao Y."/>
            <person name="Gibbons J.G."/>
            <person name="Terashima K."/>
            <person name="Hibbett D.S."/>
            <person name="Grigoriev I.V."/>
        </authorList>
    </citation>
    <scope>NUCLEOTIDE SEQUENCE</scope>
    <source>
        <strain evidence="2">TFB10827</strain>
    </source>
</reference>
<comment type="caution">
    <text evidence="2">The sequence shown here is derived from an EMBL/GenBank/DDBJ whole genome shotgun (WGS) entry which is preliminary data.</text>
</comment>
<dbReference type="EMBL" id="MU790830">
    <property type="protein sequence ID" value="KAJ3992698.1"/>
    <property type="molecule type" value="Genomic_DNA"/>
</dbReference>
<evidence type="ECO:0000313" key="3">
    <source>
        <dbReference type="Proteomes" id="UP001163828"/>
    </source>
</evidence>
<feature type="compositionally biased region" description="Basic and acidic residues" evidence="1">
    <location>
        <begin position="90"/>
        <end position="106"/>
    </location>
</feature>
<feature type="compositionally biased region" description="Acidic residues" evidence="1">
    <location>
        <begin position="139"/>
        <end position="156"/>
    </location>
</feature>
<proteinExistence type="predicted"/>
<feature type="region of interest" description="Disordered" evidence="1">
    <location>
        <begin position="39"/>
        <end position="285"/>
    </location>
</feature>
<sequence>MQSTRSHIPKAPVYNPYDKFSKNDFDTWIGDITGSLRKVLRQEEEPEPQPQEDKWYYRIGNEEQPQVNGFANKESDSDNSGEEQLDDPFAETRARRVKGKARDPREGPGLAAGTINEPIELESDDEVSGHEDSDHETQLEADDGGESDEEYDDDSREEFREYPSARVNHPSKRSLTPTRRPHTVESDDDDGGDDEKQVFIQVETEEGSEEADMNSDEVDVEDTRYTRLGSYPGDDEVELSDSSLPTSRREISSHEKSPEDDVQEKDEFNDEEQPTMENTGTFLDF</sequence>
<accession>A0ABQ8Q1P3</accession>
<evidence type="ECO:0000313" key="2">
    <source>
        <dbReference type="EMBL" id="KAJ3992698.1"/>
    </source>
</evidence>
<feature type="compositionally biased region" description="Basic and acidic residues" evidence="1">
    <location>
        <begin position="247"/>
        <end position="259"/>
    </location>
</feature>
<evidence type="ECO:0000256" key="1">
    <source>
        <dbReference type="SAM" id="MobiDB-lite"/>
    </source>
</evidence>
<dbReference type="Proteomes" id="UP001163828">
    <property type="component" value="Unassembled WGS sequence"/>
</dbReference>